<dbReference type="InterPro" id="IPR032675">
    <property type="entry name" value="LRR_dom_sf"/>
</dbReference>
<dbReference type="Gene3D" id="3.80.10.10">
    <property type="entry name" value="Ribonuclease Inhibitor"/>
    <property type="match status" value="2"/>
</dbReference>
<evidence type="ECO:0000256" key="1">
    <source>
        <dbReference type="SAM" id="MobiDB-lite"/>
    </source>
</evidence>
<feature type="compositionally biased region" description="Low complexity" evidence="1">
    <location>
        <begin position="255"/>
        <end position="277"/>
    </location>
</feature>
<feature type="region of interest" description="Disordered" evidence="1">
    <location>
        <begin position="1"/>
        <end position="94"/>
    </location>
</feature>
<feature type="compositionally biased region" description="Low complexity" evidence="1">
    <location>
        <begin position="1190"/>
        <end position="1207"/>
    </location>
</feature>
<reference evidence="3" key="1">
    <citation type="journal article" date="2018" name="Nat. Microbiol.">
        <title>Leveraging single-cell genomics to expand the fungal tree of life.</title>
        <authorList>
            <person name="Ahrendt S.R."/>
            <person name="Quandt C.A."/>
            <person name="Ciobanu D."/>
            <person name="Clum A."/>
            <person name="Salamov A."/>
            <person name="Andreopoulos B."/>
            <person name="Cheng J.F."/>
            <person name="Woyke T."/>
            <person name="Pelin A."/>
            <person name="Henrissat B."/>
            <person name="Reynolds N.K."/>
            <person name="Benny G.L."/>
            <person name="Smith M.E."/>
            <person name="James T.Y."/>
            <person name="Grigoriev I.V."/>
        </authorList>
    </citation>
    <scope>NUCLEOTIDE SEQUENCE [LARGE SCALE GENOMIC DNA]</scope>
    <source>
        <strain evidence="3">ATCC 52028</strain>
    </source>
</reference>
<dbReference type="GO" id="GO:0031146">
    <property type="term" value="P:SCF-dependent proteasomal ubiquitin-dependent protein catabolic process"/>
    <property type="evidence" value="ECO:0007669"/>
    <property type="project" value="TreeGrafter"/>
</dbReference>
<evidence type="ECO:0000313" key="3">
    <source>
        <dbReference type="Proteomes" id="UP000268535"/>
    </source>
</evidence>
<dbReference type="PANTHER" id="PTHR13318">
    <property type="entry name" value="PARTNER OF PAIRED, ISOFORM B-RELATED"/>
    <property type="match status" value="1"/>
</dbReference>
<dbReference type="EMBL" id="ML009225">
    <property type="protein sequence ID" value="RKO97569.1"/>
    <property type="molecule type" value="Genomic_DNA"/>
</dbReference>
<organism evidence="2 3">
    <name type="scientific">Caulochytrium protostelioides</name>
    <dbReference type="NCBI Taxonomy" id="1555241"/>
    <lineage>
        <taxon>Eukaryota</taxon>
        <taxon>Fungi</taxon>
        <taxon>Fungi incertae sedis</taxon>
        <taxon>Chytridiomycota</taxon>
        <taxon>Chytridiomycota incertae sedis</taxon>
        <taxon>Chytridiomycetes</taxon>
        <taxon>Caulochytriales</taxon>
        <taxon>Caulochytriaceae</taxon>
        <taxon>Caulochytrium</taxon>
    </lineage>
</organism>
<sequence length="1986" mass="216168">MSADQLPPQRRRRLNSDAGEPSGAVGIYNSDHNPAHQEYYSAPSADLKGKQPLHSSSVPSSSASAPPLSSGTTPGPLHSETDAELPSVKPSRRTRRVLPTLPADVLRQIFEYNATLPWELHPDNARFNHPVVRQRLFLFATVCKQWAAIAIPLLWQRIYLLFIATANPPVEDLAWTRRTVELLEASMRNETAYEYIDFVSRINVRLRISPDKEGPSDDESGAEAAAMITSAVDATPSLSHSDDLTSRPGSPQPGSPRSVSAARGSRDGSASAGSAARPIADSQADLDEPDGNGGGDFGHPSQDSVSCDEVLDLMTRAARVLSTVSYSIVEVQIIDLFLDRIEEPTPLSHSCRLLIQSIQKMRRAAITLEAQNLGDSELNFVMEHCAGRVRGLELIASESPPRLSTETVLKWVGRTAANLEVLHLNLEIPGWDGPTLAQAFWENPATKLSDLALQGASQSMIPAEPNEYNFSPNAVRNLRRADFYCHPDHFMPNERWIELVAIGAENIQYLLLWQPPFTATTVASVNWPKLLYLTVSGQPDLAPSFISAVARSCRHLGSLTLISSCEGFNDDTMHELSVGCPFLEELRISHRAKVTHKSLRSLQRLSTLKVLQCASDVFAPNHFGMLLALAHACRQLGWVRIHDIRSCPELLKLRCWLLPRETMSLLWRTGIPIRTFHLWADILSRAFPQLVDPNSTIGGLENLTWEYHALPIFRMWRLEPFFTPSSITGPHGHGHRGHDGFHDTSSTSYFSGSSAISELADDDAMTVISQGHTAVDDVAIISPHHAAVHPNAGPTNGMPSSLAPWHRSSATHATNSDPNAALGIVMPASLPLRPVSQGRSVGSVYVPANLPAMRSSQAPAITVSVPAHPPYLPHTYQHSVPLVMGDYPMTLDVSGNTPVAASWTVSAPLTSPSAGPSIPQFPDPTHHTGGYAGYGYQPITHPNYPLRAPEAASDGDVPMVPMQQQQQQQQQQVEQQQQQQQQHAPRLPRLPGSVLRAILEYETPIRDQAVVAASDHHYHGRSPLSTGNAPDDLSSPRTVGFASSNPMSVPSPASNTCWPIPPRYRRHDLLFWLHLNSQFFQWIVPELWRVTEWVFQPDKAHSRTLKMMDALVQSTWRQKLRASAASSTSPTSHYLDDEDDFSRVMEGAGSFGSSYAASHRTSSQGSGSVSGSFFASPPCKGAYAEQAAASASSGQMMGSSRSASSAETAKRVSAEMGTSSNGTDTRPLAMLPMFPHTQMKVVTLRLVGCAPWLDPALANPSSMAAMTSRMPQPSIFDMTILPAVTLLERLTEQLPYLAHVDHCYLDDFLVVPPFPHLYEPLPGVAADPAVNAILATRRANHIKLYATTQHLLHNLVQGHPSRRFVIRLSQPMTNVTDLTLRGMLPLHSVRGLDLTLPASLNTELARIMTQGGLSNKLEHLTLRVTDMNAALLGAIERCTQLRVLELHLYRSPHRPPSSTLSVGSGSNTSSMAHGDANLGGVDRSDMRPPCLSASASSSISSVALALALNPITAAVPAHNRLFTTWRTARPYLHTVRVHYPASDAPGLVSPLTGQIIMPQCEQALERLLTLTPNLRELLLTSPPFTGAELVRVLPPDATTLGLEVFTLHASPLFRSDALLRIVSKAPRLADLQLEHSISGFNSDHLRAILVNCPWLQVLHLPDWPVIGASAVRMRERDLECSINLSATGDAPPLDDDDAATMPSSAAELAEYRDAQVALSHAQLELAALRAQLASSGRALSSLRVVTDAIAPLHTFRELREWARACPSLKWVQILPMTYMPVPDADDGEPPSSPTTSPDGVRTTSPPRFVGQTSGRRLDLSPSVTPHNEHIDQNGALDRAALPLSHSDVPLALECAPVVGGSMTLISCGHHSCGLYLIPNTTRVLCPGDKSSIFNISSRGFGHPRSIRSSKSQHLWFHTVAVHIGHRPIRRAPPSSGRQQRLRMTATSGRITQPEMLRYVGPSGCVQVLALQKESPLASIVLSGGND</sequence>
<feature type="compositionally biased region" description="Low complexity" evidence="1">
    <location>
        <begin position="55"/>
        <end position="77"/>
    </location>
</feature>
<feature type="region of interest" description="Disordered" evidence="1">
    <location>
        <begin position="236"/>
        <end position="304"/>
    </location>
</feature>
<name>A0A4P9WW11_9FUNG</name>
<feature type="region of interest" description="Disordered" evidence="1">
    <location>
        <begin position="1452"/>
        <end position="1484"/>
    </location>
</feature>
<feature type="compositionally biased region" description="Polar residues" evidence="1">
    <location>
        <begin position="1456"/>
        <end position="1471"/>
    </location>
</feature>
<evidence type="ECO:0000313" key="2">
    <source>
        <dbReference type="EMBL" id="RKO97569.1"/>
    </source>
</evidence>
<accession>A0A4P9WW11</accession>
<protein>
    <submittedName>
        <fullName evidence="2">Uncharacterized protein</fullName>
    </submittedName>
</protein>
<feature type="region of interest" description="Disordered" evidence="1">
    <location>
        <begin position="1016"/>
        <end position="1053"/>
    </location>
</feature>
<proteinExistence type="predicted"/>
<dbReference type="GO" id="GO:0019005">
    <property type="term" value="C:SCF ubiquitin ligase complex"/>
    <property type="evidence" value="ECO:0007669"/>
    <property type="project" value="TreeGrafter"/>
</dbReference>
<gene>
    <name evidence="2" type="ORF">CAUPRSCDRAFT_10765</name>
</gene>
<feature type="compositionally biased region" description="Polar residues" evidence="1">
    <location>
        <begin position="1793"/>
        <end position="1814"/>
    </location>
</feature>
<feature type="compositionally biased region" description="Polar residues" evidence="1">
    <location>
        <begin position="1035"/>
        <end position="1053"/>
    </location>
</feature>
<feature type="compositionally biased region" description="Low complexity" evidence="1">
    <location>
        <begin position="963"/>
        <end position="982"/>
    </location>
</feature>
<dbReference type="SUPFAM" id="SSF52047">
    <property type="entry name" value="RNI-like"/>
    <property type="match status" value="2"/>
</dbReference>
<feature type="region of interest" description="Disordered" evidence="1">
    <location>
        <begin position="941"/>
        <end position="989"/>
    </location>
</feature>
<feature type="region of interest" description="Disordered" evidence="1">
    <location>
        <begin position="1781"/>
        <end position="1824"/>
    </location>
</feature>
<feature type="region of interest" description="Disordered" evidence="1">
    <location>
        <begin position="1190"/>
        <end position="1226"/>
    </location>
</feature>
<dbReference type="Proteomes" id="UP000268535">
    <property type="component" value="Unassembled WGS sequence"/>
</dbReference>